<dbReference type="Gene3D" id="3.10.290.10">
    <property type="entry name" value="RNA-binding S4 domain"/>
    <property type="match status" value="1"/>
</dbReference>
<keyword evidence="10" id="KW-0809">Transit peptide</keyword>
<comment type="catalytic activity">
    <reaction evidence="13 15">
        <text>tRNA(Tyr) + L-tyrosine + ATP = L-tyrosyl-tRNA(Tyr) + AMP + diphosphate + H(+)</text>
        <dbReference type="Rhea" id="RHEA:10220"/>
        <dbReference type="Rhea" id="RHEA-COMP:9706"/>
        <dbReference type="Rhea" id="RHEA-COMP:9707"/>
        <dbReference type="ChEBI" id="CHEBI:15378"/>
        <dbReference type="ChEBI" id="CHEBI:30616"/>
        <dbReference type="ChEBI" id="CHEBI:33019"/>
        <dbReference type="ChEBI" id="CHEBI:58315"/>
        <dbReference type="ChEBI" id="CHEBI:78442"/>
        <dbReference type="ChEBI" id="CHEBI:78536"/>
        <dbReference type="ChEBI" id="CHEBI:456215"/>
        <dbReference type="EC" id="6.1.1.1"/>
    </reaction>
</comment>
<dbReference type="Pfam" id="PF22421">
    <property type="entry name" value="SYY_C-terminal"/>
    <property type="match status" value="1"/>
</dbReference>
<dbReference type="GO" id="GO:0005524">
    <property type="term" value="F:ATP binding"/>
    <property type="evidence" value="ECO:0007669"/>
    <property type="project" value="UniProtKB-KW"/>
</dbReference>
<dbReference type="EMBL" id="UFQT01001175">
    <property type="protein sequence ID" value="SSX29322.1"/>
    <property type="molecule type" value="Genomic_DNA"/>
</dbReference>
<gene>
    <name evidence="17" type="primary">CSON001136</name>
</gene>
<evidence type="ECO:0000256" key="3">
    <source>
        <dbReference type="ARBA" id="ARBA00005594"/>
    </source>
</evidence>
<feature type="domain" description="Tyrosine--tRNA ligase SYY-like C-terminal" evidence="16">
    <location>
        <begin position="371"/>
        <end position="455"/>
    </location>
</feature>
<evidence type="ECO:0000256" key="14">
    <source>
        <dbReference type="PROSITE-ProRule" id="PRU00182"/>
    </source>
</evidence>
<evidence type="ECO:0000259" key="16">
    <source>
        <dbReference type="Pfam" id="PF22421"/>
    </source>
</evidence>
<evidence type="ECO:0000256" key="10">
    <source>
        <dbReference type="ARBA" id="ARBA00022946"/>
    </source>
</evidence>
<keyword evidence="6 15" id="KW-0547">Nucleotide-binding</keyword>
<dbReference type="GO" id="GO:0006437">
    <property type="term" value="P:tyrosyl-tRNA aminoacylation"/>
    <property type="evidence" value="ECO:0007669"/>
    <property type="project" value="InterPro"/>
</dbReference>
<dbReference type="Pfam" id="PF00579">
    <property type="entry name" value="tRNA-synt_1b"/>
    <property type="match status" value="1"/>
</dbReference>
<reference evidence="17" key="1">
    <citation type="submission" date="2018-07" db="EMBL/GenBank/DDBJ databases">
        <authorList>
            <person name="Quirk P.G."/>
            <person name="Krulwich T.A."/>
        </authorList>
    </citation>
    <scope>NUCLEOTIDE SEQUENCE</scope>
</reference>
<dbReference type="InterPro" id="IPR002307">
    <property type="entry name" value="Tyr-tRNA-ligase"/>
</dbReference>
<dbReference type="NCBIfam" id="TIGR00234">
    <property type="entry name" value="tyrS"/>
    <property type="match status" value="1"/>
</dbReference>
<keyword evidence="8 14" id="KW-0694">RNA-binding</keyword>
<name>A0A336MFZ3_CULSO</name>
<dbReference type="PROSITE" id="PS50889">
    <property type="entry name" value="S4"/>
    <property type="match status" value="1"/>
</dbReference>
<dbReference type="PANTHER" id="PTHR11766">
    <property type="entry name" value="TYROSYL-TRNA SYNTHETASE"/>
    <property type="match status" value="1"/>
</dbReference>
<evidence type="ECO:0000256" key="4">
    <source>
        <dbReference type="ARBA" id="ARBA00011738"/>
    </source>
</evidence>
<keyword evidence="12 15" id="KW-0030">Aminoacyl-tRNA synthetase</keyword>
<dbReference type="GO" id="GO:0005829">
    <property type="term" value="C:cytosol"/>
    <property type="evidence" value="ECO:0007669"/>
    <property type="project" value="TreeGrafter"/>
</dbReference>
<evidence type="ECO:0000256" key="12">
    <source>
        <dbReference type="ARBA" id="ARBA00023146"/>
    </source>
</evidence>
<dbReference type="AlphaFoldDB" id="A0A336MFZ3"/>
<dbReference type="SUPFAM" id="SSF52374">
    <property type="entry name" value="Nucleotidylyl transferase"/>
    <property type="match status" value="1"/>
</dbReference>
<keyword evidence="5 15" id="KW-0436">Ligase</keyword>
<evidence type="ECO:0000256" key="8">
    <source>
        <dbReference type="ARBA" id="ARBA00022884"/>
    </source>
</evidence>
<evidence type="ECO:0000256" key="9">
    <source>
        <dbReference type="ARBA" id="ARBA00022917"/>
    </source>
</evidence>
<dbReference type="EC" id="6.1.1.1" evidence="15"/>
<dbReference type="HAMAP" id="MF_02006">
    <property type="entry name" value="Tyr_tRNA_synth_type1"/>
    <property type="match status" value="1"/>
</dbReference>
<proteinExistence type="inferred from homology"/>
<accession>A0A336MFZ3</accession>
<dbReference type="PRINTS" id="PR01040">
    <property type="entry name" value="TRNASYNTHTYR"/>
</dbReference>
<dbReference type="SUPFAM" id="SSF55174">
    <property type="entry name" value="Alpha-L RNA-binding motif"/>
    <property type="match status" value="1"/>
</dbReference>
<dbReference type="GO" id="GO:0004831">
    <property type="term" value="F:tyrosine-tRNA ligase activity"/>
    <property type="evidence" value="ECO:0007669"/>
    <property type="project" value="UniProtKB-EC"/>
</dbReference>
<keyword evidence="9 15" id="KW-0648">Protein biosynthesis</keyword>
<dbReference type="Gene3D" id="1.10.240.10">
    <property type="entry name" value="Tyrosyl-Transfer RNA Synthetase"/>
    <property type="match status" value="1"/>
</dbReference>
<evidence type="ECO:0000313" key="17">
    <source>
        <dbReference type="EMBL" id="SSX29322.1"/>
    </source>
</evidence>
<evidence type="ECO:0000256" key="13">
    <source>
        <dbReference type="ARBA" id="ARBA00048248"/>
    </source>
</evidence>
<dbReference type="InterPro" id="IPR024088">
    <property type="entry name" value="Tyr-tRNA-ligase_bac-type"/>
</dbReference>
<dbReference type="InterPro" id="IPR002305">
    <property type="entry name" value="aa-tRNA-synth_Ic"/>
</dbReference>
<dbReference type="FunFam" id="1.10.240.10:FF:000001">
    <property type="entry name" value="Tyrosine--tRNA ligase"/>
    <property type="match status" value="1"/>
</dbReference>
<dbReference type="InterPro" id="IPR001412">
    <property type="entry name" value="aa-tRNA-synth_I_CS"/>
</dbReference>
<comment type="subunit">
    <text evidence="4">Homodimer.</text>
</comment>
<evidence type="ECO:0000256" key="6">
    <source>
        <dbReference type="ARBA" id="ARBA00022741"/>
    </source>
</evidence>
<dbReference type="PROSITE" id="PS00178">
    <property type="entry name" value="AA_TRNA_LIGASE_I"/>
    <property type="match status" value="1"/>
</dbReference>
<evidence type="ECO:0000256" key="15">
    <source>
        <dbReference type="RuleBase" id="RU361234"/>
    </source>
</evidence>
<keyword evidence="7 15" id="KW-0067">ATP-binding</keyword>
<dbReference type="PANTHER" id="PTHR11766:SF0">
    <property type="entry name" value="TYROSINE--TRNA LIGASE, MITOCHONDRIAL"/>
    <property type="match status" value="1"/>
</dbReference>
<dbReference type="InterPro" id="IPR036986">
    <property type="entry name" value="S4_RNA-bd_sf"/>
</dbReference>
<evidence type="ECO:0000256" key="1">
    <source>
        <dbReference type="ARBA" id="ARBA00002025"/>
    </source>
</evidence>
<dbReference type="GO" id="GO:0003723">
    <property type="term" value="F:RNA binding"/>
    <property type="evidence" value="ECO:0007669"/>
    <property type="project" value="UniProtKB-KW"/>
</dbReference>
<comment type="function">
    <text evidence="1">Catalyzes the attachment of tyrosine to tRNA(Tyr) in a two-step reaction: tyrosine is first activated by ATP to form Tyr-AMP and then transferred to the acceptor end of tRNA(Tyr).</text>
</comment>
<dbReference type="InterPro" id="IPR054608">
    <property type="entry name" value="SYY-like_C"/>
</dbReference>
<dbReference type="FunFam" id="3.10.290.10:FF:000017">
    <property type="entry name" value="Tyrosine--tRNA ligase"/>
    <property type="match status" value="1"/>
</dbReference>
<evidence type="ECO:0000256" key="11">
    <source>
        <dbReference type="ARBA" id="ARBA00023128"/>
    </source>
</evidence>
<sequence length="459" mass="52480">MIYRRILSHQRTFQSIHRFYHHNGNILKLADRGFFQDIFPAEYVNEAKKLLTNKSQTIYAGFDPTSDSLHIGNLLVLIGLIHCQRSGHVPIALLGGATGQVGDPSGRKTERSVLENADLEHNLKCINMQVQRIFENHQNLFWNEKDQLKPVIIVNNLEWYREINSIDFITKIGRYFRMGEMLSRSSVQSRLTSDTGMSFTEFSYQLCQAYDWLHLYEKYKCRFQLGGSDQMGNINSGHDLISKKEKVQAFGITLPLITNEVGDKFGKSAGEAVWLDDKKTSAYSLYQFFIRQPDSEVEKLLRLFTFLPMNEIKEMLERHKRTPELREPQRKIAEDVTLLIHGKEGLEKAENVSKALYSGDAEVLGTLPSNEIKEIFKGAPVKEVFLESGLSVFDLVMKVKCFPTEKDASRIISAGGFYINQRKVTNLSEVIVPGVHILQNGVSLLRVGKRNYYIVKFNS</sequence>
<comment type="similarity">
    <text evidence="3 15">Belongs to the class-I aminoacyl-tRNA synthetase family.</text>
</comment>
<dbReference type="FunFam" id="3.40.50.620:FF:000107">
    <property type="entry name" value="Tyrosine--tRNA ligase"/>
    <property type="match status" value="1"/>
</dbReference>
<protein>
    <recommendedName>
        <fullName evidence="15">Tyrosine--tRNA ligase</fullName>
        <ecNumber evidence="15">6.1.1.1</ecNumber>
    </recommendedName>
    <alternativeName>
        <fullName evidence="15">Tyrosyl-tRNA synthetase</fullName>
    </alternativeName>
</protein>
<dbReference type="InterPro" id="IPR024107">
    <property type="entry name" value="Tyr-tRNA-ligase_bac_1"/>
</dbReference>
<dbReference type="VEuPathDB" id="VectorBase:CSON001136"/>
<comment type="subcellular location">
    <subcellularLocation>
        <location evidence="2">Mitochondrion matrix</location>
    </subcellularLocation>
</comment>
<dbReference type="OMA" id="IIARFHD"/>
<organism evidence="17">
    <name type="scientific">Culicoides sonorensis</name>
    <name type="common">Biting midge</name>
    <dbReference type="NCBI Taxonomy" id="179676"/>
    <lineage>
        <taxon>Eukaryota</taxon>
        <taxon>Metazoa</taxon>
        <taxon>Ecdysozoa</taxon>
        <taxon>Arthropoda</taxon>
        <taxon>Hexapoda</taxon>
        <taxon>Insecta</taxon>
        <taxon>Pterygota</taxon>
        <taxon>Neoptera</taxon>
        <taxon>Endopterygota</taxon>
        <taxon>Diptera</taxon>
        <taxon>Nematocera</taxon>
        <taxon>Chironomoidea</taxon>
        <taxon>Ceratopogonidae</taxon>
        <taxon>Ceratopogoninae</taxon>
        <taxon>Culicoides</taxon>
        <taxon>Monoculicoides</taxon>
    </lineage>
</organism>
<evidence type="ECO:0000256" key="7">
    <source>
        <dbReference type="ARBA" id="ARBA00022840"/>
    </source>
</evidence>
<keyword evidence="11" id="KW-0496">Mitochondrion</keyword>
<evidence type="ECO:0000256" key="5">
    <source>
        <dbReference type="ARBA" id="ARBA00022598"/>
    </source>
</evidence>
<dbReference type="GO" id="GO:0005759">
    <property type="term" value="C:mitochondrial matrix"/>
    <property type="evidence" value="ECO:0007669"/>
    <property type="project" value="UniProtKB-SubCell"/>
</dbReference>
<dbReference type="CDD" id="cd00805">
    <property type="entry name" value="TyrRS_core"/>
    <property type="match status" value="1"/>
</dbReference>
<evidence type="ECO:0000256" key="2">
    <source>
        <dbReference type="ARBA" id="ARBA00004305"/>
    </source>
</evidence>
<dbReference type="InterPro" id="IPR014729">
    <property type="entry name" value="Rossmann-like_a/b/a_fold"/>
</dbReference>
<dbReference type="Gene3D" id="3.40.50.620">
    <property type="entry name" value="HUPs"/>
    <property type="match status" value="1"/>
</dbReference>